<dbReference type="RefSeq" id="WP_304417312.1">
    <property type="nucleotide sequence ID" value="NZ_JANAIE010000005.1"/>
</dbReference>
<accession>A0A9X4N0W1</accession>
<feature type="region of interest" description="Disordered" evidence="7">
    <location>
        <begin position="176"/>
        <end position="199"/>
    </location>
</feature>
<evidence type="ECO:0000256" key="6">
    <source>
        <dbReference type="ARBA" id="ARBA00023002"/>
    </source>
</evidence>
<name>A0A9X4N0W1_9FLAO</name>
<comment type="cofactor">
    <cofactor evidence="1">
        <name>FMN</name>
        <dbReference type="ChEBI" id="CHEBI:58210"/>
    </cofactor>
</comment>
<dbReference type="GO" id="GO:0016491">
    <property type="term" value="F:oxidoreductase activity"/>
    <property type="evidence" value="ECO:0007669"/>
    <property type="project" value="UniProtKB-KW"/>
</dbReference>
<dbReference type="InterPro" id="IPR000415">
    <property type="entry name" value="Nitroreductase-like"/>
</dbReference>
<keyword evidence="3" id="KW-0285">Flavoprotein</keyword>
<comment type="similarity">
    <text evidence="2">Belongs to the nitroreductase family.</text>
</comment>
<feature type="compositionally biased region" description="Basic and acidic residues" evidence="7">
    <location>
        <begin position="188"/>
        <end position="199"/>
    </location>
</feature>
<keyword evidence="5" id="KW-0521">NADP</keyword>
<dbReference type="Pfam" id="PF00881">
    <property type="entry name" value="Nitroreductase"/>
    <property type="match status" value="1"/>
</dbReference>
<dbReference type="CDD" id="cd02149">
    <property type="entry name" value="NfsB-like"/>
    <property type="match status" value="1"/>
</dbReference>
<comment type="caution">
    <text evidence="9">The sequence shown here is derived from an EMBL/GenBank/DDBJ whole genome shotgun (WGS) entry which is preliminary data.</text>
</comment>
<sequence length="199" mass="22918">MSFINAMQSRYSTKKYDPTKKIDPKKLEELKKILQLSPSSINSQPWKFTFVSNEETKKELSKVSWHNTEKILNCDTVVVLSRINDIALFEEQIEANLPERAVAYYNDFIKGNPEHEIRAWFEKQVYLSLGVLLSACAQMEIDATPMEGLEPKKYDAILGQEDYATVVAVAIGYRDEDDFNQPSKNPKTRRDFSEVVKDI</sequence>
<evidence type="ECO:0000313" key="9">
    <source>
        <dbReference type="EMBL" id="MDG4946391.1"/>
    </source>
</evidence>
<proteinExistence type="inferred from homology"/>
<dbReference type="AlphaFoldDB" id="A0A9X4N0W1"/>
<keyword evidence="10" id="KW-1185">Reference proteome</keyword>
<keyword evidence="6" id="KW-0560">Oxidoreductase</keyword>
<evidence type="ECO:0000256" key="4">
    <source>
        <dbReference type="ARBA" id="ARBA00022643"/>
    </source>
</evidence>
<evidence type="ECO:0000313" key="10">
    <source>
        <dbReference type="Proteomes" id="UP001152599"/>
    </source>
</evidence>
<keyword evidence="4" id="KW-0288">FMN</keyword>
<dbReference type="InterPro" id="IPR033878">
    <property type="entry name" value="NfsB-like"/>
</dbReference>
<dbReference type="PANTHER" id="PTHR43673">
    <property type="entry name" value="NAD(P)H NITROREDUCTASE YDGI-RELATED"/>
    <property type="match status" value="1"/>
</dbReference>
<evidence type="ECO:0000256" key="2">
    <source>
        <dbReference type="ARBA" id="ARBA00007118"/>
    </source>
</evidence>
<evidence type="ECO:0000256" key="1">
    <source>
        <dbReference type="ARBA" id="ARBA00001917"/>
    </source>
</evidence>
<protein>
    <submittedName>
        <fullName evidence="9">Nitroreductase family protein</fullName>
    </submittedName>
</protein>
<reference evidence="9" key="1">
    <citation type="submission" date="2022-07" db="EMBL/GenBank/DDBJ databases">
        <title>Description and genome-wide analysis of Profundicola chukchiensis gen. nov., sp. nov., marine bacteria isolated from bottom sediments of the Chukchi Sea.</title>
        <authorList>
            <person name="Romanenko L."/>
            <person name="Otstavnykh N."/>
            <person name="Kurilenko V."/>
            <person name="Eremeev V."/>
            <person name="Velansky P."/>
            <person name="Mikhailov V."/>
            <person name="Isaeva M."/>
        </authorList>
    </citation>
    <scope>NUCLEOTIDE SEQUENCE</scope>
    <source>
        <strain evidence="9">KMM 9713</strain>
    </source>
</reference>
<organism evidence="9 10">
    <name type="scientific">Profundicola chukchiensis</name>
    <dbReference type="NCBI Taxonomy" id="2961959"/>
    <lineage>
        <taxon>Bacteria</taxon>
        <taxon>Pseudomonadati</taxon>
        <taxon>Bacteroidota</taxon>
        <taxon>Flavobacteriia</taxon>
        <taxon>Flavobacteriales</taxon>
        <taxon>Weeksellaceae</taxon>
        <taxon>Profundicola</taxon>
    </lineage>
</organism>
<dbReference type="SUPFAM" id="SSF55469">
    <property type="entry name" value="FMN-dependent nitroreductase-like"/>
    <property type="match status" value="1"/>
</dbReference>
<evidence type="ECO:0000256" key="3">
    <source>
        <dbReference type="ARBA" id="ARBA00022630"/>
    </source>
</evidence>
<gene>
    <name evidence="9" type="ORF">NMK71_08190</name>
</gene>
<evidence type="ECO:0000256" key="7">
    <source>
        <dbReference type="SAM" id="MobiDB-lite"/>
    </source>
</evidence>
<dbReference type="Proteomes" id="UP001152599">
    <property type="component" value="Unassembled WGS sequence"/>
</dbReference>
<evidence type="ECO:0000259" key="8">
    <source>
        <dbReference type="Pfam" id="PF00881"/>
    </source>
</evidence>
<dbReference type="PANTHER" id="PTHR43673:SF2">
    <property type="entry name" value="NITROREDUCTASE"/>
    <property type="match status" value="1"/>
</dbReference>
<feature type="domain" description="Nitroreductase" evidence="8">
    <location>
        <begin position="8"/>
        <end position="173"/>
    </location>
</feature>
<evidence type="ECO:0000256" key="5">
    <source>
        <dbReference type="ARBA" id="ARBA00022857"/>
    </source>
</evidence>
<dbReference type="Gene3D" id="3.40.109.10">
    <property type="entry name" value="NADH Oxidase"/>
    <property type="match status" value="1"/>
</dbReference>
<dbReference type="EMBL" id="JANCMU010000004">
    <property type="protein sequence ID" value="MDG4946391.1"/>
    <property type="molecule type" value="Genomic_DNA"/>
</dbReference>
<dbReference type="InterPro" id="IPR029479">
    <property type="entry name" value="Nitroreductase"/>
</dbReference>